<dbReference type="EMBL" id="CP002018">
    <property type="protein sequence ID" value="AEM40849.1"/>
    <property type="molecule type" value="Genomic_DNA"/>
</dbReference>
<dbReference type="Proteomes" id="UP000000692">
    <property type="component" value="Chromosome"/>
</dbReference>
<evidence type="ECO:0000313" key="1">
    <source>
        <dbReference type="EMBL" id="AEM40849.1"/>
    </source>
</evidence>
<gene>
    <name evidence="1" type="ordered locus">KVU_1010</name>
</gene>
<dbReference type="RefSeq" id="WP_013384310.1">
    <property type="nucleotide sequence ID" value="NC_017384.1"/>
</dbReference>
<name>F9Y624_KETVW</name>
<sequence>MDGTLLDEGVIDDALGDGVNETAFILRQALVLSHPMAKKLLLDDIAIELSCNC</sequence>
<evidence type="ECO:0000313" key="2">
    <source>
        <dbReference type="Proteomes" id="UP000000692"/>
    </source>
</evidence>
<accession>F9Y624</accession>
<keyword evidence="2" id="KW-1185">Reference proteome</keyword>
<dbReference type="HOGENOM" id="CLU_3062415_0_0_5"/>
<protein>
    <submittedName>
        <fullName evidence="1">Uncharacterized protein</fullName>
    </submittedName>
</protein>
<proteinExistence type="predicted"/>
<dbReference type="AlphaFoldDB" id="F9Y624"/>
<organism evidence="1 2">
    <name type="scientific">Ketogulonicigenium vulgare (strain WSH-001)</name>
    <dbReference type="NCBI Taxonomy" id="759362"/>
    <lineage>
        <taxon>Bacteria</taxon>
        <taxon>Pseudomonadati</taxon>
        <taxon>Pseudomonadota</taxon>
        <taxon>Alphaproteobacteria</taxon>
        <taxon>Rhodobacterales</taxon>
        <taxon>Roseobacteraceae</taxon>
        <taxon>Ketogulonicigenium</taxon>
    </lineage>
</organism>
<reference evidence="1 2" key="1">
    <citation type="journal article" date="2011" name="J. Bacteriol.">
        <title>Complete genome sequence of the industrial strain Ketogulonicigenium vulgare WSH-001.</title>
        <authorList>
            <person name="Liu L."/>
            <person name="Li Y."/>
            <person name="Zhang J."/>
            <person name="Zhou Z."/>
            <person name="Liu J."/>
            <person name="Li X."/>
            <person name="Zhou J."/>
            <person name="Du G."/>
            <person name="Wang L."/>
            <person name="Chen J."/>
        </authorList>
    </citation>
    <scope>NUCLEOTIDE SEQUENCE [LARGE SCALE GENOMIC DNA]</scope>
    <source>
        <strain evidence="1 2">WSH-001</strain>
    </source>
</reference>
<dbReference type="KEGG" id="kvl:KVU_1010"/>